<evidence type="ECO:0000313" key="2">
    <source>
        <dbReference type="EMBL" id="KIS02961.1"/>
    </source>
</evidence>
<dbReference type="EMBL" id="AWTT01000038">
    <property type="protein sequence ID" value="KIS02961.1"/>
    <property type="molecule type" value="Genomic_DNA"/>
</dbReference>
<reference evidence="2 3" key="1">
    <citation type="submission" date="2013-08" db="EMBL/GenBank/DDBJ databases">
        <title>Lactobacillus wasatchii sp. WDC04, a late gas producing bacteria isolated from aged chedder cheese.</title>
        <authorList>
            <person name="Oberg C.J."/>
            <person name="Culumber M."/>
            <person name="McMahon D.J."/>
            <person name="Broadbent J.R."/>
            <person name="Oberg T.S."/>
            <person name="Ortaki F."/>
        </authorList>
    </citation>
    <scope>NUCLEOTIDE SEQUENCE [LARGE SCALE GENOMIC DNA]</scope>
    <source>
        <strain evidence="2 3">WDC04</strain>
    </source>
</reference>
<dbReference type="GO" id="GO:0043571">
    <property type="term" value="P:maintenance of CRISPR repeat elements"/>
    <property type="evidence" value="ECO:0007669"/>
    <property type="project" value="InterPro"/>
</dbReference>
<dbReference type="CDD" id="cd09645">
    <property type="entry name" value="Cas5_I-E"/>
    <property type="match status" value="1"/>
</dbReference>
<dbReference type="OrthoDB" id="3189549at2"/>
<comment type="caution">
    <text evidence="2">The sequence shown here is derived from an EMBL/GenBank/DDBJ whole genome shotgun (WGS) entry which is preliminary data.</text>
</comment>
<proteinExistence type="predicted"/>
<dbReference type="STRING" id="1335616.WDC_1466"/>
<dbReference type="Proteomes" id="UP000032279">
    <property type="component" value="Unassembled WGS sequence"/>
</dbReference>
<dbReference type="InterPro" id="IPR021124">
    <property type="entry name" value="CRISPR-assoc_prot_Cas5"/>
</dbReference>
<keyword evidence="1" id="KW-0051">Antiviral defense</keyword>
<accession>A0A0D1A859</accession>
<protein>
    <submittedName>
        <fullName evidence="2">CRISPR-associated protein</fullName>
    </submittedName>
</protein>
<sequence length="247" mass="28693">MKTLTIRLTSPLQSYGNEASFARRTSGDYPSKSVVVGMVAAALGYRRDDQRISKLNELSFAVRVDQRGKNLTDFQTVEWKKNTRKITYRNYLQDAVFMVGIGHENDAMIDKIKQALKNPKFQLFLGRRSNVPAGILDLKSFSNTNPIMALEELKWQASPWYQEKKWWQTKQEFVEHIEIIADANLLPQKRSTLAKDQVESFDQRNRRHGFRPIAIEEVRLKNPYVERTQAAINPQEPNTHHDPMQFL</sequence>
<dbReference type="PATRIC" id="fig|1335616.4.peg.1469"/>
<dbReference type="InterPro" id="IPR013422">
    <property type="entry name" value="CRISPR-assoc_prot_Cas5_N"/>
</dbReference>
<gene>
    <name evidence="2" type="ORF">WDC_1466</name>
</gene>
<dbReference type="GO" id="GO:0003723">
    <property type="term" value="F:RNA binding"/>
    <property type="evidence" value="ECO:0007669"/>
    <property type="project" value="InterPro"/>
</dbReference>
<dbReference type="RefSeq" id="WP_044011182.1">
    <property type="nucleotide sequence ID" value="NZ_AWTT01000038.1"/>
</dbReference>
<dbReference type="GO" id="GO:0051607">
    <property type="term" value="P:defense response to virus"/>
    <property type="evidence" value="ECO:0007669"/>
    <property type="project" value="UniProtKB-KW"/>
</dbReference>
<dbReference type="AlphaFoldDB" id="A0A0D1A859"/>
<name>A0A0D1A859_9LACO</name>
<dbReference type="NCBIfam" id="TIGR02593">
    <property type="entry name" value="CRISPR_cas5"/>
    <property type="match status" value="1"/>
</dbReference>
<evidence type="ECO:0000256" key="1">
    <source>
        <dbReference type="ARBA" id="ARBA00023118"/>
    </source>
</evidence>
<dbReference type="Pfam" id="PF09704">
    <property type="entry name" value="Cas_Cas5d"/>
    <property type="match status" value="1"/>
</dbReference>
<organism evidence="2 3">
    <name type="scientific">Paucilactobacillus wasatchensis</name>
    <dbReference type="NCBI Taxonomy" id="1335616"/>
    <lineage>
        <taxon>Bacteria</taxon>
        <taxon>Bacillati</taxon>
        <taxon>Bacillota</taxon>
        <taxon>Bacilli</taxon>
        <taxon>Lactobacillales</taxon>
        <taxon>Lactobacillaceae</taxon>
        <taxon>Paucilactobacillus</taxon>
    </lineage>
</organism>
<dbReference type="NCBIfam" id="TIGR01868">
    <property type="entry name" value="casD_Cas5e"/>
    <property type="match status" value="1"/>
</dbReference>
<dbReference type="Gene3D" id="3.30.70.2660">
    <property type="match status" value="1"/>
</dbReference>
<evidence type="ECO:0000313" key="3">
    <source>
        <dbReference type="Proteomes" id="UP000032279"/>
    </source>
</evidence>
<dbReference type="InterPro" id="IPR010147">
    <property type="entry name" value="CRISPR-assoc_prot_CasD"/>
</dbReference>
<keyword evidence="3" id="KW-1185">Reference proteome</keyword>